<reference evidence="2 3" key="1">
    <citation type="journal article" date="2017" name="Int. J. Parasitol.">
        <title>The genome of the protozoan parasite Cystoisospora suis and a reverse vaccinology approach to identify vaccine candidates.</title>
        <authorList>
            <person name="Palmieri N."/>
            <person name="Shrestha A."/>
            <person name="Ruttkowski B."/>
            <person name="Beck T."/>
            <person name="Vogl C."/>
            <person name="Tomley F."/>
            <person name="Blake D.P."/>
            <person name="Joachim A."/>
        </authorList>
    </citation>
    <scope>NUCLEOTIDE SEQUENCE [LARGE SCALE GENOMIC DNA]</scope>
    <source>
        <strain evidence="2 3">Wien I</strain>
    </source>
</reference>
<dbReference type="OrthoDB" id="329917at2759"/>
<gene>
    <name evidence="2" type="ORF">CSUI_010140</name>
</gene>
<keyword evidence="1" id="KW-0175">Coiled coil</keyword>
<sequence>MFLQLRFRCMLATMRAARPAVRISALGSFSSYQRRWRNARVVVSPTPCWTFLFLVLLCVTFVSCLDSDNSIFSAQSGLNSTAGPVPVGSGVNGPEPYIQSLSAPGLSTAEQIGDHKEVTTAESVSAFAGDAAGREETDVAEGVSKLSLMKTHAANLTDSFMKRISELTGQIDLLRMKVVKAKDEVQRLNETFDDRAQETLNLIEARMAEFSSGLSRLEEELDKQLHPTTGIVRHRLLAFREHLSKLRAAAQESFATEASELMRQVDTCGTSVDELTRFYFDLRSRVDAGISDLESRLVLSRRDLEDVAQEQLVALTLADQRITGEAVQRLQDFLKDLRLEENMLQTIVADIQKQFLESRTFGGGLSRREKGATYIDLSSSFAHSKIEKVCVVITHLVNQVLPNKTVIPIFIHSVAPASTVLNEPPSTRGGLQQALLDAKALFASFRIGRALKDEEPKKKAKDQENVGSAAGEAAGEMVLPSEQILAKAAAQWLQERETFGMRYDHFAMIRIDGLLMEYYTVPFLEYHPYSYANETNIEIVRADGFPKRLQTTVQEKLKPLEVALEKNHFLLIAYVGEVTGDVVQPRASLAQTQARLNLSRELTQVLRGPSVGVYFRFEYYKRQLRFIDQMEKLFHEAAKNKMGARTILQGDDIRIMAVVGSKSTPGGLIQLDLPPCRDGDAFFHHAFVAMKLTLKAVSPDLLAFPSDNLLSKALAGLVWEVSGGSIYRRGSGVNISPKRKAAQTCGVAISTDGVAKRVWRSQVLKASMSFLEKNPAYQDAGETIKKDRAVPLKGVIAVQDSTADAVEAKIPNGYKDVAKLVVRTIARVMRNNLDFVWRGYTVYLCVNVVE</sequence>
<dbReference type="Proteomes" id="UP000221165">
    <property type="component" value="Unassembled WGS sequence"/>
</dbReference>
<dbReference type="EMBL" id="MIGC01006721">
    <property type="protein sequence ID" value="PHJ16048.1"/>
    <property type="molecule type" value="Genomic_DNA"/>
</dbReference>
<dbReference type="AlphaFoldDB" id="A0A2C6KHB6"/>
<accession>A0A2C6KHB6</accession>
<keyword evidence="3" id="KW-1185">Reference proteome</keyword>
<evidence type="ECO:0000256" key="1">
    <source>
        <dbReference type="SAM" id="Coils"/>
    </source>
</evidence>
<evidence type="ECO:0000313" key="2">
    <source>
        <dbReference type="EMBL" id="PHJ16048.1"/>
    </source>
</evidence>
<dbReference type="RefSeq" id="XP_067917780.1">
    <property type="nucleotide sequence ID" value="XM_068070245.1"/>
</dbReference>
<name>A0A2C6KHB6_9APIC</name>
<proteinExistence type="predicted"/>
<feature type="coiled-coil region" evidence="1">
    <location>
        <begin position="164"/>
        <end position="220"/>
    </location>
</feature>
<dbReference type="VEuPathDB" id="ToxoDB:CSUI_010140"/>
<dbReference type="GeneID" id="94433456"/>
<protein>
    <submittedName>
        <fullName evidence="2">Microtubule-binding protein</fullName>
    </submittedName>
</protein>
<organism evidence="2 3">
    <name type="scientific">Cystoisospora suis</name>
    <dbReference type="NCBI Taxonomy" id="483139"/>
    <lineage>
        <taxon>Eukaryota</taxon>
        <taxon>Sar</taxon>
        <taxon>Alveolata</taxon>
        <taxon>Apicomplexa</taxon>
        <taxon>Conoidasida</taxon>
        <taxon>Coccidia</taxon>
        <taxon>Eucoccidiorida</taxon>
        <taxon>Eimeriorina</taxon>
        <taxon>Sarcocystidae</taxon>
        <taxon>Cystoisospora</taxon>
    </lineage>
</organism>
<comment type="caution">
    <text evidence="2">The sequence shown here is derived from an EMBL/GenBank/DDBJ whole genome shotgun (WGS) entry which is preliminary data.</text>
</comment>
<evidence type="ECO:0000313" key="3">
    <source>
        <dbReference type="Proteomes" id="UP000221165"/>
    </source>
</evidence>